<evidence type="ECO:0000259" key="2">
    <source>
        <dbReference type="Pfam" id="PF12804"/>
    </source>
</evidence>
<protein>
    <submittedName>
        <fullName evidence="3">Molybdenum cofactor cytidylyltransferase</fullName>
    </submittedName>
</protein>
<dbReference type="PANTHER" id="PTHR43777:SF1">
    <property type="entry name" value="MOLYBDENUM COFACTOR CYTIDYLYLTRANSFERASE"/>
    <property type="match status" value="1"/>
</dbReference>
<reference evidence="4" key="1">
    <citation type="submission" date="2016-10" db="EMBL/GenBank/DDBJ databases">
        <authorList>
            <person name="Varghese N."/>
            <person name="Submissions S."/>
        </authorList>
    </citation>
    <scope>NUCLEOTIDE SEQUENCE [LARGE SCALE GENOMIC DNA]</scope>
    <source>
        <strain evidence="4">CGMCC 1.9150</strain>
    </source>
</reference>
<dbReference type="InterPro" id="IPR029044">
    <property type="entry name" value="Nucleotide-diphossugar_trans"/>
</dbReference>
<dbReference type="InterPro" id="IPR025877">
    <property type="entry name" value="MobA-like_NTP_Trfase"/>
</dbReference>
<proteinExistence type="predicted"/>
<accession>A0A1H7IVV7</accession>
<name>A0A1H7IVV7_9GAMM</name>
<dbReference type="CDD" id="cd04182">
    <property type="entry name" value="GT_2_like_f"/>
    <property type="match status" value="1"/>
</dbReference>
<sequence length="200" mass="20953">MASEPVVALVMAAGRSRRFAGGDKRLAVLPDGRCLLSSSCALASDVFADVRVVLREEDDPLALGLIDPALRIIRAPRGDQGLGASLADAFGALGRDPALVNCRAAAVLLGDMPRIDPGTLQRLEAAAERDSILRPCQGGRPGHPVLFGRDFWSALEGLGGDTGGRPVLCRYPASLRTLAVADPGIHRDIDTAEALAALER</sequence>
<dbReference type="RefSeq" id="WP_089710736.1">
    <property type="nucleotide sequence ID" value="NZ_FOBC01000003.1"/>
</dbReference>
<feature type="domain" description="MobA-like NTP transferase" evidence="2">
    <location>
        <begin position="8"/>
        <end position="170"/>
    </location>
</feature>
<organism evidence="3 4">
    <name type="scientific">Halomonas daqiaonensis</name>
    <dbReference type="NCBI Taxonomy" id="650850"/>
    <lineage>
        <taxon>Bacteria</taxon>
        <taxon>Pseudomonadati</taxon>
        <taxon>Pseudomonadota</taxon>
        <taxon>Gammaproteobacteria</taxon>
        <taxon>Oceanospirillales</taxon>
        <taxon>Halomonadaceae</taxon>
        <taxon>Halomonas</taxon>
    </lineage>
</organism>
<dbReference type="GO" id="GO:0016779">
    <property type="term" value="F:nucleotidyltransferase activity"/>
    <property type="evidence" value="ECO:0007669"/>
    <property type="project" value="UniProtKB-KW"/>
</dbReference>
<gene>
    <name evidence="3" type="ORF">SAMN04488129_103215</name>
</gene>
<dbReference type="STRING" id="650850.SAMN04488129_103215"/>
<keyword evidence="1" id="KW-0460">Magnesium</keyword>
<evidence type="ECO:0000313" key="3">
    <source>
        <dbReference type="EMBL" id="SEK65780.1"/>
    </source>
</evidence>
<evidence type="ECO:0000256" key="1">
    <source>
        <dbReference type="ARBA" id="ARBA00022842"/>
    </source>
</evidence>
<dbReference type="AlphaFoldDB" id="A0A1H7IVV7"/>
<dbReference type="Proteomes" id="UP000198807">
    <property type="component" value="Unassembled WGS sequence"/>
</dbReference>
<keyword evidence="3" id="KW-0548">Nucleotidyltransferase</keyword>
<dbReference type="Pfam" id="PF12804">
    <property type="entry name" value="NTP_transf_3"/>
    <property type="match status" value="1"/>
</dbReference>
<dbReference type="SUPFAM" id="SSF53448">
    <property type="entry name" value="Nucleotide-diphospho-sugar transferases"/>
    <property type="match status" value="1"/>
</dbReference>
<dbReference type="Gene3D" id="3.90.550.10">
    <property type="entry name" value="Spore Coat Polysaccharide Biosynthesis Protein SpsA, Chain A"/>
    <property type="match status" value="1"/>
</dbReference>
<dbReference type="PANTHER" id="PTHR43777">
    <property type="entry name" value="MOLYBDENUM COFACTOR CYTIDYLYLTRANSFERASE"/>
    <property type="match status" value="1"/>
</dbReference>
<evidence type="ECO:0000313" key="4">
    <source>
        <dbReference type="Proteomes" id="UP000198807"/>
    </source>
</evidence>
<dbReference type="OrthoDB" id="5298023at2"/>
<dbReference type="EMBL" id="FOBC01000003">
    <property type="protein sequence ID" value="SEK65780.1"/>
    <property type="molecule type" value="Genomic_DNA"/>
</dbReference>
<keyword evidence="3" id="KW-0808">Transferase</keyword>
<keyword evidence="4" id="KW-1185">Reference proteome</keyword>